<dbReference type="Proteomes" id="UP000308196">
    <property type="component" value="Chromosome"/>
</dbReference>
<evidence type="ECO:0000259" key="1">
    <source>
        <dbReference type="Pfam" id="PF01609"/>
    </source>
</evidence>
<dbReference type="Pfam" id="PF01609">
    <property type="entry name" value="DDE_Tnp_1"/>
    <property type="match status" value="1"/>
</dbReference>
<gene>
    <name evidence="2" type="ORF">NCTC11429_01390</name>
</gene>
<dbReference type="SUPFAM" id="SSF53098">
    <property type="entry name" value="Ribonuclease H-like"/>
    <property type="match status" value="1"/>
</dbReference>
<proteinExistence type="predicted"/>
<dbReference type="STRING" id="1123265.GCA_000686625_01827"/>
<dbReference type="KEGG" id="stha:NCTC11429_01390"/>
<name>A0A4U9UMS0_9SPHI</name>
<reference evidence="2 3" key="1">
    <citation type="submission" date="2019-05" db="EMBL/GenBank/DDBJ databases">
        <authorList>
            <consortium name="Pathogen Informatics"/>
        </authorList>
    </citation>
    <scope>NUCLEOTIDE SEQUENCE [LARGE SCALE GENOMIC DNA]</scope>
    <source>
        <strain evidence="2 3">NCTC11429</strain>
    </source>
</reference>
<dbReference type="EMBL" id="LR590484">
    <property type="protein sequence ID" value="VTR34776.1"/>
    <property type="molecule type" value="Genomic_DNA"/>
</dbReference>
<sequence length="266" mass="31415">MKKSYTRRFSKERKEFIVHELFKDLYYSVLDRLWQKDTHFRKDLGQLKRKVYLMDASIIPLCLSVFDWAKFRSTKGAVKLHTVLDYDGCLPVFMQITDGKVHESQRAGSYSFSKGSVVVVDRGYVDYSWLGDFLVHFWDSTTGNEYHFLTNNTKWKASLVANIYKERWHIEVFFKHLKQRLKVSTFIGTSENAVMIQIWTSLIGILLLKYLQKKAKYDWNLSNLVAFIRMNIFVKINIWQGVNIEMMKKAMLVPQKSNPKIYLGHI</sequence>
<evidence type="ECO:0000313" key="3">
    <source>
        <dbReference type="Proteomes" id="UP000308196"/>
    </source>
</evidence>
<protein>
    <submittedName>
        <fullName evidence="2">Transposase</fullName>
    </submittedName>
</protein>
<dbReference type="PANTHER" id="PTHR33258">
    <property type="entry name" value="TRANSPOSASE INSL FOR INSERTION SEQUENCE ELEMENT IS186A-RELATED"/>
    <property type="match status" value="1"/>
</dbReference>
<dbReference type="InterPro" id="IPR002559">
    <property type="entry name" value="Transposase_11"/>
</dbReference>
<dbReference type="InterPro" id="IPR012337">
    <property type="entry name" value="RNaseH-like_sf"/>
</dbReference>
<dbReference type="GO" id="GO:0003677">
    <property type="term" value="F:DNA binding"/>
    <property type="evidence" value="ECO:0007669"/>
    <property type="project" value="InterPro"/>
</dbReference>
<dbReference type="GeneID" id="78462158"/>
<accession>A0A4U9UMS0</accession>
<dbReference type="GO" id="GO:0004803">
    <property type="term" value="F:transposase activity"/>
    <property type="evidence" value="ECO:0007669"/>
    <property type="project" value="InterPro"/>
</dbReference>
<dbReference type="AlphaFoldDB" id="A0A4U9UMS0"/>
<dbReference type="PANTHER" id="PTHR33258:SF1">
    <property type="entry name" value="TRANSPOSASE INSL FOR INSERTION SEQUENCE ELEMENT IS186A-RELATED"/>
    <property type="match status" value="1"/>
</dbReference>
<feature type="domain" description="Transposase IS4-like" evidence="1">
    <location>
        <begin position="48"/>
        <end position="205"/>
    </location>
</feature>
<dbReference type="GO" id="GO:0006313">
    <property type="term" value="P:DNA transposition"/>
    <property type="evidence" value="ECO:0007669"/>
    <property type="project" value="InterPro"/>
</dbReference>
<evidence type="ECO:0000313" key="2">
    <source>
        <dbReference type="EMBL" id="VTR34776.1"/>
    </source>
</evidence>
<dbReference type="RefSeq" id="WP_051606684.1">
    <property type="nucleotide sequence ID" value="NZ_LR590484.1"/>
</dbReference>
<organism evidence="2 3">
    <name type="scientific">Sphingobacterium thalpophilum</name>
    <dbReference type="NCBI Taxonomy" id="259"/>
    <lineage>
        <taxon>Bacteria</taxon>
        <taxon>Pseudomonadati</taxon>
        <taxon>Bacteroidota</taxon>
        <taxon>Sphingobacteriia</taxon>
        <taxon>Sphingobacteriales</taxon>
        <taxon>Sphingobacteriaceae</taxon>
        <taxon>Sphingobacterium</taxon>
    </lineage>
</organism>